<sequence>MGNLIRLEREGKILTGSTCGIPWPAGSRPCSHRTRKGLRGESFRCCPLVALFSRMNVFPRIWRVPWIKRPVDSAASGWCILNDHHKWSPFSAISVISPFL</sequence>
<reference evidence="1" key="1">
    <citation type="submission" date="2020-07" db="EMBL/GenBank/DDBJ databases">
        <title>Multicomponent nature underlies the extraordinary mechanical properties of spider dragline silk.</title>
        <authorList>
            <person name="Kono N."/>
            <person name="Nakamura H."/>
            <person name="Mori M."/>
            <person name="Yoshida Y."/>
            <person name="Ohtoshi R."/>
            <person name="Malay A.D."/>
            <person name="Moran D.A.P."/>
            <person name="Tomita M."/>
            <person name="Numata K."/>
            <person name="Arakawa K."/>
        </authorList>
    </citation>
    <scope>NUCLEOTIDE SEQUENCE</scope>
</reference>
<keyword evidence="2" id="KW-1185">Reference proteome</keyword>
<gene>
    <name evidence="1" type="ORF">TNCT_325731</name>
</gene>
<dbReference type="EMBL" id="BMAO01007412">
    <property type="protein sequence ID" value="GFR15749.1"/>
    <property type="molecule type" value="Genomic_DNA"/>
</dbReference>
<comment type="caution">
    <text evidence="1">The sequence shown here is derived from an EMBL/GenBank/DDBJ whole genome shotgun (WGS) entry which is preliminary data.</text>
</comment>
<evidence type="ECO:0000313" key="2">
    <source>
        <dbReference type="Proteomes" id="UP000887116"/>
    </source>
</evidence>
<organism evidence="1 2">
    <name type="scientific">Trichonephila clavata</name>
    <name type="common">Joro spider</name>
    <name type="synonym">Nephila clavata</name>
    <dbReference type="NCBI Taxonomy" id="2740835"/>
    <lineage>
        <taxon>Eukaryota</taxon>
        <taxon>Metazoa</taxon>
        <taxon>Ecdysozoa</taxon>
        <taxon>Arthropoda</taxon>
        <taxon>Chelicerata</taxon>
        <taxon>Arachnida</taxon>
        <taxon>Araneae</taxon>
        <taxon>Araneomorphae</taxon>
        <taxon>Entelegynae</taxon>
        <taxon>Araneoidea</taxon>
        <taxon>Nephilidae</taxon>
        <taxon>Trichonephila</taxon>
    </lineage>
</organism>
<dbReference type="OrthoDB" id="10551831at2759"/>
<dbReference type="Proteomes" id="UP000887116">
    <property type="component" value="Unassembled WGS sequence"/>
</dbReference>
<name>A0A8X6H389_TRICU</name>
<dbReference type="AlphaFoldDB" id="A0A8X6H389"/>
<accession>A0A8X6H389</accession>
<proteinExistence type="predicted"/>
<protein>
    <submittedName>
        <fullName evidence="1">Uncharacterized protein</fullName>
    </submittedName>
</protein>
<evidence type="ECO:0000313" key="1">
    <source>
        <dbReference type="EMBL" id="GFR15749.1"/>
    </source>
</evidence>